<proteinExistence type="predicted"/>
<name>A0A0K2UCD2_LEPSM</name>
<dbReference type="EMBL" id="HACA01018359">
    <property type="protein sequence ID" value="CDW35720.1"/>
    <property type="molecule type" value="Transcribed_RNA"/>
</dbReference>
<dbReference type="AlphaFoldDB" id="A0A0K2UCD2"/>
<organism evidence="1">
    <name type="scientific">Lepeophtheirus salmonis</name>
    <name type="common">Salmon louse</name>
    <name type="synonym">Caligus salmonis</name>
    <dbReference type="NCBI Taxonomy" id="72036"/>
    <lineage>
        <taxon>Eukaryota</taxon>
        <taxon>Metazoa</taxon>
        <taxon>Ecdysozoa</taxon>
        <taxon>Arthropoda</taxon>
        <taxon>Crustacea</taxon>
        <taxon>Multicrustacea</taxon>
        <taxon>Hexanauplia</taxon>
        <taxon>Copepoda</taxon>
        <taxon>Siphonostomatoida</taxon>
        <taxon>Caligidae</taxon>
        <taxon>Lepeophtheirus</taxon>
    </lineage>
</organism>
<accession>A0A0K2UCD2</accession>
<evidence type="ECO:0000313" key="1">
    <source>
        <dbReference type="EMBL" id="CDW35720.1"/>
    </source>
</evidence>
<sequence>MTILSVATTVAALGHVSDVAT</sequence>
<protein>
    <submittedName>
        <fullName evidence="1">Uncharacterized protein</fullName>
    </submittedName>
</protein>
<reference evidence="1" key="1">
    <citation type="submission" date="2014-05" db="EMBL/GenBank/DDBJ databases">
        <authorList>
            <person name="Chronopoulou M."/>
        </authorList>
    </citation>
    <scope>NUCLEOTIDE SEQUENCE</scope>
    <source>
        <tissue evidence="1">Whole organism</tissue>
    </source>
</reference>